<evidence type="ECO:0000313" key="3">
    <source>
        <dbReference type="Proteomes" id="UP000002077"/>
    </source>
</evidence>
<organism evidence="2 3">
    <name type="scientific">Corynebacterium aurimucosum (strain ATCC 700975 / DSM 44827 / CIP 107346 / CN-1)</name>
    <name type="common">Corynebacterium nigricans</name>
    <dbReference type="NCBI Taxonomy" id="548476"/>
    <lineage>
        <taxon>Bacteria</taxon>
        <taxon>Bacillati</taxon>
        <taxon>Actinomycetota</taxon>
        <taxon>Actinomycetes</taxon>
        <taxon>Mycobacteriales</taxon>
        <taxon>Corynebacteriaceae</taxon>
        <taxon>Corynebacterium</taxon>
    </lineage>
</organism>
<dbReference type="CAZy" id="GH23">
    <property type="family name" value="Glycoside Hydrolase Family 23"/>
</dbReference>
<accession>C3PFA6</accession>
<dbReference type="eggNOG" id="COG2951">
    <property type="taxonomic scope" value="Bacteria"/>
</dbReference>
<dbReference type="InterPro" id="IPR023346">
    <property type="entry name" value="Lysozyme-like_dom_sf"/>
</dbReference>
<sequence>MVVGLVYAVAAWRPLCRSTPFLQRAVVFTFMTQGLRRIGGCGLGIVLAIILIISLVAWSLSFLDKPSPFRQLSPVPEDLPPVGGVEVPNIDVEGPGRTADKLTWWSDQLADATSIPDQALRAYGNAELIARQSWPNCNLRWNTLAGIGWVESRHGTYNGNLFHRSSLDENGYPDPPIVGIPLDGTNNTTMVPDSDGGVIDGDSEFDRAVGPMQFIASSWEHLGRDANGDGVADPNQIDDAALGAAALLCFGDRDLSTPEGWRSAVLNYNQSEDYLRKVAAAANSYAIEQPATS</sequence>
<keyword evidence="1" id="KW-0472">Membrane</keyword>
<dbReference type="Gene3D" id="1.10.530.10">
    <property type="match status" value="1"/>
</dbReference>
<dbReference type="PANTHER" id="PTHR30163:SF8">
    <property type="entry name" value="LYTIC MUREIN TRANSGLYCOSYLASE"/>
    <property type="match status" value="1"/>
</dbReference>
<dbReference type="EMBL" id="CP001601">
    <property type="protein sequence ID" value="ACP32510.1"/>
    <property type="molecule type" value="Genomic_DNA"/>
</dbReference>
<gene>
    <name evidence="2" type="ordered locus">cauri_0913</name>
</gene>
<dbReference type="AlphaFoldDB" id="C3PFA6"/>
<dbReference type="InterPro" id="IPR043426">
    <property type="entry name" value="MltB-like"/>
</dbReference>
<keyword evidence="1" id="KW-0812">Transmembrane</keyword>
<proteinExistence type="predicted"/>
<reference evidence="2 3" key="1">
    <citation type="journal article" date="2010" name="BMC Genomics">
        <title>Complete genome sequence and lifestyle of black-pigmented Corynebacterium aurimucosum ATCC 700975 (formerly C. nigricans CN-1) isolated from a vaginal swab of a woman with spontaneous abortion.</title>
        <authorList>
            <person name="Trost E."/>
            <person name="Gotker S."/>
            <person name="Schneider J."/>
            <person name="Schneiker-Bekel S."/>
            <person name="Szczepanowski R."/>
            <person name="Tilker A."/>
            <person name="Viehoever P."/>
            <person name="Arnold W."/>
            <person name="Bekel T."/>
            <person name="Blom J."/>
            <person name="Gartemann K.H."/>
            <person name="Linke B."/>
            <person name="Goesmann A."/>
            <person name="Puhler A."/>
            <person name="Shukla S.K."/>
            <person name="Tauch A."/>
        </authorList>
    </citation>
    <scope>NUCLEOTIDE SEQUENCE [LARGE SCALE GENOMIC DNA]</scope>
    <source>
        <strain evidence="3">ATCC 700975 / DSM 44827 / CIP 107346 / CN-1</strain>
    </source>
</reference>
<name>C3PFA6_CORA7</name>
<evidence type="ECO:0000313" key="2">
    <source>
        <dbReference type="EMBL" id="ACP32510.1"/>
    </source>
</evidence>
<dbReference type="HOGENOM" id="CLU_034941_1_1_11"/>
<dbReference type="PANTHER" id="PTHR30163">
    <property type="entry name" value="MEMBRANE-BOUND LYTIC MUREIN TRANSGLYCOSYLASE B"/>
    <property type="match status" value="1"/>
</dbReference>
<dbReference type="STRING" id="548476.cauri_0913"/>
<protein>
    <submittedName>
        <fullName evidence="2">Putative membrane protein</fullName>
    </submittedName>
</protein>
<dbReference type="GO" id="GO:0008933">
    <property type="term" value="F:peptidoglycan lytic transglycosylase activity"/>
    <property type="evidence" value="ECO:0007669"/>
    <property type="project" value="TreeGrafter"/>
</dbReference>
<dbReference type="GO" id="GO:0009253">
    <property type="term" value="P:peptidoglycan catabolic process"/>
    <property type="evidence" value="ECO:0007669"/>
    <property type="project" value="TreeGrafter"/>
</dbReference>
<dbReference type="Proteomes" id="UP000002077">
    <property type="component" value="Chromosome"/>
</dbReference>
<feature type="transmembrane region" description="Helical" evidence="1">
    <location>
        <begin position="42"/>
        <end position="63"/>
    </location>
</feature>
<keyword evidence="3" id="KW-1185">Reference proteome</keyword>
<keyword evidence="1" id="KW-1133">Transmembrane helix</keyword>
<dbReference type="SUPFAM" id="SSF53955">
    <property type="entry name" value="Lysozyme-like"/>
    <property type="match status" value="1"/>
</dbReference>
<evidence type="ECO:0000256" key="1">
    <source>
        <dbReference type="SAM" id="Phobius"/>
    </source>
</evidence>
<dbReference type="KEGG" id="car:cauri_0913"/>